<dbReference type="OrthoDB" id="403363at2"/>
<evidence type="ECO:0000256" key="7">
    <source>
        <dbReference type="ARBA" id="ARBA00023288"/>
    </source>
</evidence>
<evidence type="ECO:0000256" key="3">
    <source>
        <dbReference type="ARBA" id="ARBA00022729"/>
    </source>
</evidence>
<dbReference type="Proteomes" id="UP000013131">
    <property type="component" value="Unassembled WGS sequence"/>
</dbReference>
<dbReference type="PROSITE" id="PS51257">
    <property type="entry name" value="PROKAR_LIPOPROTEIN"/>
    <property type="match status" value="1"/>
</dbReference>
<evidence type="ECO:0000256" key="4">
    <source>
        <dbReference type="ARBA" id="ARBA00022737"/>
    </source>
</evidence>
<evidence type="ECO:0000313" key="11">
    <source>
        <dbReference type="Proteomes" id="UP000013131"/>
    </source>
</evidence>
<evidence type="ECO:0000256" key="9">
    <source>
        <dbReference type="SAM" id="SignalP"/>
    </source>
</evidence>
<dbReference type="EMBL" id="AORI01000011">
    <property type="protein sequence ID" value="ENY68583.1"/>
    <property type="molecule type" value="Genomic_DNA"/>
</dbReference>
<sequence length="183" mass="19646">MKKINKLLLALGSVSSLAALPLIAASCDKDKDSKDKTKKAESTTKTNTSEGTTTDSSNSSTAANTLTGQPAERPQGDAPSLGSAPRPKNTRADKEYAFWQGLGDFSWLGAEENQLEEERLEETANLVTKNSEAVDEAVKNNYGKLTEEDLRKAGDWEKIWEGLDRSSSSSSTEPAATVSSTRS</sequence>
<feature type="chain" id="PRO_5004154291" description="Lipoprotein" evidence="9">
    <location>
        <begin position="19"/>
        <end position="183"/>
    </location>
</feature>
<evidence type="ECO:0000313" key="10">
    <source>
        <dbReference type="EMBL" id="ENY68583.1"/>
    </source>
</evidence>
<name>N9VA68_9BACT</name>
<reference evidence="10 11" key="1">
    <citation type="journal article" date="2013" name="Genome Announc.">
        <title>Draft Genome Sequences of Mycoplasma auris and Mycoplasma yeatsii, Two Species of the Ear Canal of Caprinae.</title>
        <authorList>
            <person name="Dordet-Frisoni E."/>
            <person name="Baranowski E."/>
            <person name="Barre A."/>
            <person name="Blanchard A."/>
            <person name="Breton M."/>
            <person name="Couture C."/>
            <person name="Dupuy V."/>
            <person name="Gaurivaud P."/>
            <person name="Jacob D."/>
            <person name="Lemaitre C."/>
            <person name="Manso-Silvan L."/>
            <person name="Nikolski M."/>
            <person name="Nouvel L.X."/>
            <person name="Poumarat F."/>
            <person name="Sirand-Pugnet P."/>
            <person name="Thebault P."/>
            <person name="Theil S."/>
            <person name="Thiaucourt F."/>
            <person name="Citti C."/>
            <person name="Tardy F."/>
        </authorList>
    </citation>
    <scope>NUCLEOTIDE SEQUENCE [LARGE SCALE GENOMIC DNA]</scope>
    <source>
        <strain evidence="10 11">15026</strain>
    </source>
</reference>
<evidence type="ECO:0000256" key="5">
    <source>
        <dbReference type="ARBA" id="ARBA00023136"/>
    </source>
</evidence>
<feature type="signal peptide" evidence="9">
    <location>
        <begin position="1"/>
        <end position="18"/>
    </location>
</feature>
<dbReference type="GO" id="GO:0005886">
    <property type="term" value="C:plasma membrane"/>
    <property type="evidence" value="ECO:0007669"/>
    <property type="project" value="UniProtKB-SubCell"/>
</dbReference>
<evidence type="ECO:0000256" key="8">
    <source>
        <dbReference type="SAM" id="MobiDB-lite"/>
    </source>
</evidence>
<evidence type="ECO:0000256" key="2">
    <source>
        <dbReference type="ARBA" id="ARBA00022475"/>
    </source>
</evidence>
<accession>N9VA68</accession>
<keyword evidence="11" id="KW-1185">Reference proteome</keyword>
<comment type="subcellular location">
    <subcellularLocation>
        <location evidence="1">Cell membrane</location>
        <topology evidence="1">Lipid-anchor</topology>
    </subcellularLocation>
</comment>
<keyword evidence="2" id="KW-1003">Cell membrane</keyword>
<dbReference type="RefSeq" id="WP_004424603.1">
    <property type="nucleotide sequence ID" value="NZ_AORI01000011.1"/>
</dbReference>
<comment type="caution">
    <text evidence="10">The sequence shown here is derived from an EMBL/GenBank/DDBJ whole genome shotgun (WGS) entry which is preliminary data.</text>
</comment>
<dbReference type="PATRIC" id="fig|1188233.3.peg.357"/>
<dbReference type="NCBIfam" id="NF033817">
    <property type="entry name" value="Mplas_variab_LP"/>
    <property type="match status" value="1"/>
</dbReference>
<feature type="compositionally biased region" description="Low complexity" evidence="8">
    <location>
        <begin position="43"/>
        <end position="67"/>
    </location>
</feature>
<dbReference type="InterPro" id="IPR049890">
    <property type="entry name" value="VlpA-F-like_signal"/>
</dbReference>
<organism evidence="10 11">
    <name type="scientific">Metamycoplasma auris 15026</name>
    <dbReference type="NCBI Taxonomy" id="1188233"/>
    <lineage>
        <taxon>Bacteria</taxon>
        <taxon>Bacillati</taxon>
        <taxon>Mycoplasmatota</taxon>
        <taxon>Mycoplasmoidales</taxon>
        <taxon>Metamycoplasmataceae</taxon>
        <taxon>Metamycoplasma</taxon>
    </lineage>
</organism>
<keyword evidence="7" id="KW-0449">Lipoprotein</keyword>
<protein>
    <recommendedName>
        <fullName evidence="12">Lipoprotein</fullName>
    </recommendedName>
</protein>
<evidence type="ECO:0000256" key="6">
    <source>
        <dbReference type="ARBA" id="ARBA00023139"/>
    </source>
</evidence>
<keyword evidence="5" id="KW-0472">Membrane</keyword>
<feature type="region of interest" description="Disordered" evidence="8">
    <location>
        <begin position="26"/>
        <end position="95"/>
    </location>
</feature>
<dbReference type="AlphaFoldDB" id="N9VA68"/>
<proteinExistence type="predicted"/>
<keyword evidence="6" id="KW-0564">Palmitate</keyword>
<evidence type="ECO:0000256" key="1">
    <source>
        <dbReference type="ARBA" id="ARBA00004193"/>
    </source>
</evidence>
<keyword evidence="3 9" id="KW-0732">Signal</keyword>
<gene>
    <name evidence="10" type="ORF">MAU_3660</name>
</gene>
<feature type="compositionally biased region" description="Basic and acidic residues" evidence="8">
    <location>
        <begin position="27"/>
        <end position="42"/>
    </location>
</feature>
<feature type="compositionally biased region" description="Low complexity" evidence="8">
    <location>
        <begin position="166"/>
        <end position="183"/>
    </location>
</feature>
<evidence type="ECO:0008006" key="12">
    <source>
        <dbReference type="Google" id="ProtNLM"/>
    </source>
</evidence>
<keyword evidence="4" id="KW-0677">Repeat</keyword>
<feature type="region of interest" description="Disordered" evidence="8">
    <location>
        <begin position="161"/>
        <end position="183"/>
    </location>
</feature>